<proteinExistence type="predicted"/>
<dbReference type="GO" id="GO:0005524">
    <property type="term" value="F:ATP binding"/>
    <property type="evidence" value="ECO:0007669"/>
    <property type="project" value="InterPro"/>
</dbReference>
<evidence type="ECO:0000259" key="1">
    <source>
        <dbReference type="Pfam" id="PF04851"/>
    </source>
</evidence>
<dbReference type="Pfam" id="PF04851">
    <property type="entry name" value="ResIII"/>
    <property type="match status" value="1"/>
</dbReference>
<protein>
    <recommendedName>
        <fullName evidence="1">Helicase/UvrB N-terminal domain-containing protein</fullName>
    </recommendedName>
</protein>
<keyword evidence="3" id="KW-1185">Reference proteome</keyword>
<dbReference type="InterPro" id="IPR050742">
    <property type="entry name" value="Helicase_Restrict-Modif_Enz"/>
</dbReference>
<name>A0A0B2AKG9_9MICC</name>
<sequence length="836" mass="94598">MLDAHQVATTDLVLRVSEAVNPETIDIARYSDFIDALCGDRDYQKRAIETAVRYVAAGEYQTLDELLAENFSTRASLEEVYGDLPTMRSRALFVDKLAASIDLATGTGKSYVIYAVATILLAEGIVDRVLVLCPSLTIEAGLREKFLELAGSEPLRAMMPAESLFASPSIVTGSETILPGCLCVENYHATLEKSRTSLRPTLSGNGAKTLVLNDECHHLRSGSSDVKRWTEFVASKEFGFHYVLGFSGTCYQSDDYFSDVIYRYSLRQAIEDGYVKTVDYVAEDSSSNRDEKFQKIYDNHIYNRDQKYRLVKPLTLIITRDISACKRVTRDLIEFISKKEGLPEEEVGRKVLAVTSDSEHRLNLLRIASVDSAQDPVEWITSVSMLTEGWDVKNVFQVVPHEERAFSSKLLIAQVLGRGLRIPSEYASARPALTVFNHDSWSARIKHLVEEILEIDTRLISQPIAKTPDYNFDIENINYTRRPETETFEQDQEYEFSKGWISLASQVREIERETVYERILRGDHRTKTTRISFQLHSLEDVVEHVHSKFKAIDLEQGTGYSSTYTTDWIRKLIRESLRRVGETDDVVSEENRQRILASFGVIHRSQAKAVRYVAEAQNVFTRRTDTRPKDSVSVAALRRGEVTVFFDENSTSSSVSAAEAHNAQSVIDDDTLPRSGVEEVPNKYNFKTPLSCVFADHKPERLFVRSLIKPENASAITGWVKSTDQGFYPIEYAYRRGTKLTRSTFNPDFFILAGARIYSIEIKEDNEIQAASAENRAKARAAMAHFDLLNEKLGTRKYEFHFLTPQDFDAFFLFLREGRSGYASAMDAALIAHDEG</sequence>
<dbReference type="GO" id="GO:0005829">
    <property type="term" value="C:cytosol"/>
    <property type="evidence" value="ECO:0007669"/>
    <property type="project" value="TreeGrafter"/>
</dbReference>
<dbReference type="AlphaFoldDB" id="A0A0B2AKG9"/>
<dbReference type="EMBL" id="JTDL01000124">
    <property type="protein sequence ID" value="KHL02378.1"/>
    <property type="molecule type" value="Genomic_DNA"/>
</dbReference>
<dbReference type="PANTHER" id="PTHR47396:SF1">
    <property type="entry name" value="ATP-DEPENDENT HELICASE IRC3-RELATED"/>
    <property type="match status" value="1"/>
</dbReference>
<dbReference type="PANTHER" id="PTHR47396">
    <property type="entry name" value="TYPE I RESTRICTION ENZYME ECOKI R PROTEIN"/>
    <property type="match status" value="1"/>
</dbReference>
<dbReference type="GO" id="GO:0003677">
    <property type="term" value="F:DNA binding"/>
    <property type="evidence" value="ECO:0007669"/>
    <property type="project" value="InterPro"/>
</dbReference>
<accession>A0A0B2AKG9</accession>
<dbReference type="Proteomes" id="UP000030982">
    <property type="component" value="Unassembled WGS sequence"/>
</dbReference>
<gene>
    <name evidence="2" type="ORF">LK10_12895</name>
</gene>
<feature type="domain" description="Helicase/UvrB N-terminal" evidence="1">
    <location>
        <begin position="41"/>
        <end position="250"/>
    </location>
</feature>
<reference evidence="2 3" key="1">
    <citation type="submission" date="2014-09" db="EMBL/GenBank/DDBJ databases">
        <title>Genome sequence of Sinomonas sp. MUSC 117.</title>
        <authorList>
            <person name="Lee L.-H."/>
        </authorList>
    </citation>
    <scope>NUCLEOTIDE SEQUENCE [LARGE SCALE GENOMIC DNA]</scope>
    <source>
        <strain evidence="2 3">MUSC 117</strain>
    </source>
</reference>
<dbReference type="STRING" id="1338436.LK10_12895"/>
<evidence type="ECO:0000313" key="3">
    <source>
        <dbReference type="Proteomes" id="UP000030982"/>
    </source>
</evidence>
<dbReference type="GO" id="GO:0016787">
    <property type="term" value="F:hydrolase activity"/>
    <property type="evidence" value="ECO:0007669"/>
    <property type="project" value="InterPro"/>
</dbReference>
<dbReference type="Gene3D" id="3.40.50.300">
    <property type="entry name" value="P-loop containing nucleotide triphosphate hydrolases"/>
    <property type="match status" value="2"/>
</dbReference>
<dbReference type="InterPro" id="IPR027417">
    <property type="entry name" value="P-loop_NTPase"/>
</dbReference>
<evidence type="ECO:0000313" key="2">
    <source>
        <dbReference type="EMBL" id="KHL02378.1"/>
    </source>
</evidence>
<dbReference type="InterPro" id="IPR006935">
    <property type="entry name" value="Helicase/UvrB_N"/>
</dbReference>
<comment type="caution">
    <text evidence="2">The sequence shown here is derived from an EMBL/GenBank/DDBJ whole genome shotgun (WGS) entry which is preliminary data.</text>
</comment>
<organism evidence="2 3">
    <name type="scientific">Sinomonas humi</name>
    <dbReference type="NCBI Taxonomy" id="1338436"/>
    <lineage>
        <taxon>Bacteria</taxon>
        <taxon>Bacillati</taxon>
        <taxon>Actinomycetota</taxon>
        <taxon>Actinomycetes</taxon>
        <taxon>Micrococcales</taxon>
        <taxon>Micrococcaceae</taxon>
        <taxon>Sinomonas</taxon>
    </lineage>
</organism>
<dbReference type="SUPFAM" id="SSF52540">
    <property type="entry name" value="P-loop containing nucleoside triphosphate hydrolases"/>
    <property type="match status" value="1"/>
</dbReference>